<dbReference type="PANTHER" id="PTHR47706:SF1">
    <property type="entry name" value="CIPA-LIKE, PUTATIVE (AFU_ORTHOLOGUE AFUA_1G12460)-RELATED"/>
    <property type="match status" value="1"/>
</dbReference>
<dbReference type="InterPro" id="IPR036291">
    <property type="entry name" value="NAD(P)-bd_dom_sf"/>
</dbReference>
<evidence type="ECO:0000256" key="1">
    <source>
        <dbReference type="ARBA" id="ARBA00022857"/>
    </source>
</evidence>
<dbReference type="EMBL" id="JAVRRD010000023">
    <property type="protein sequence ID" value="KAK5048043.1"/>
    <property type="molecule type" value="Genomic_DNA"/>
</dbReference>
<dbReference type="PANTHER" id="PTHR47706">
    <property type="entry name" value="NMRA-LIKE FAMILY PROTEIN"/>
    <property type="match status" value="1"/>
</dbReference>
<sequence>MSGTKVALAGATGNLGPSILSALLDAGFTVTVLSRKGGNSSKVPQNSNITIKEVDYASVESLTSALQGVEVVVSNVGSEALGSQNPLIDASVAAGVKRFLPSEFGSNLGNPNTAALPVFGAKVSTAKYLEEVAAKNPNFTYTLVYNGPFLDWGIAVGFIVNAKDHKATLYNGGDRAFSSTTLATIGKAVVGVIKKQAETANRAVYVQDVTTTQNKLIAYAKEKDGKDWETTVADTEENRQNSLKALQSGKVDNIGALMVGFIMSAVFQEGYGGEWSATSDNELLGIKGYTEEELKKLVQSHL</sequence>
<keyword evidence="2" id="KW-0560">Oxidoreductase</keyword>
<dbReference type="CDD" id="cd05259">
    <property type="entry name" value="PCBER_SDR_a"/>
    <property type="match status" value="1"/>
</dbReference>
<dbReference type="AlphaFoldDB" id="A0AAV9N448"/>
<evidence type="ECO:0000256" key="2">
    <source>
        <dbReference type="ARBA" id="ARBA00023002"/>
    </source>
</evidence>
<dbReference type="InterPro" id="IPR008030">
    <property type="entry name" value="NmrA-like"/>
</dbReference>
<dbReference type="InterPro" id="IPR045312">
    <property type="entry name" value="PCBER-like"/>
</dbReference>
<dbReference type="GO" id="GO:0016491">
    <property type="term" value="F:oxidoreductase activity"/>
    <property type="evidence" value="ECO:0007669"/>
    <property type="project" value="UniProtKB-KW"/>
</dbReference>
<organism evidence="4 5">
    <name type="scientific">Exophiala bonariae</name>
    <dbReference type="NCBI Taxonomy" id="1690606"/>
    <lineage>
        <taxon>Eukaryota</taxon>
        <taxon>Fungi</taxon>
        <taxon>Dikarya</taxon>
        <taxon>Ascomycota</taxon>
        <taxon>Pezizomycotina</taxon>
        <taxon>Eurotiomycetes</taxon>
        <taxon>Chaetothyriomycetidae</taxon>
        <taxon>Chaetothyriales</taxon>
        <taxon>Herpotrichiellaceae</taxon>
        <taxon>Exophiala</taxon>
    </lineage>
</organism>
<evidence type="ECO:0000313" key="5">
    <source>
        <dbReference type="Proteomes" id="UP001358417"/>
    </source>
</evidence>
<dbReference type="RefSeq" id="XP_064703549.1">
    <property type="nucleotide sequence ID" value="XM_064849794.1"/>
</dbReference>
<dbReference type="InterPro" id="IPR051609">
    <property type="entry name" value="NmrA/Isoflavone_reductase-like"/>
</dbReference>
<feature type="domain" description="NmrA-like" evidence="3">
    <location>
        <begin position="5"/>
        <end position="234"/>
    </location>
</feature>
<proteinExistence type="predicted"/>
<gene>
    <name evidence="4" type="ORF">LTR84_006233</name>
</gene>
<comment type="caution">
    <text evidence="4">The sequence shown here is derived from an EMBL/GenBank/DDBJ whole genome shotgun (WGS) entry which is preliminary data.</text>
</comment>
<dbReference type="SUPFAM" id="SSF51735">
    <property type="entry name" value="NAD(P)-binding Rossmann-fold domains"/>
    <property type="match status" value="1"/>
</dbReference>
<protein>
    <recommendedName>
        <fullName evidence="3">NmrA-like domain-containing protein</fullName>
    </recommendedName>
</protein>
<evidence type="ECO:0000313" key="4">
    <source>
        <dbReference type="EMBL" id="KAK5048043.1"/>
    </source>
</evidence>
<keyword evidence="1" id="KW-0521">NADP</keyword>
<dbReference type="Proteomes" id="UP001358417">
    <property type="component" value="Unassembled WGS sequence"/>
</dbReference>
<accession>A0AAV9N448</accession>
<dbReference type="Gene3D" id="3.90.25.10">
    <property type="entry name" value="UDP-galactose 4-epimerase, domain 1"/>
    <property type="match status" value="1"/>
</dbReference>
<reference evidence="4 5" key="1">
    <citation type="submission" date="2023-08" db="EMBL/GenBank/DDBJ databases">
        <title>Black Yeasts Isolated from many extreme environments.</title>
        <authorList>
            <person name="Coleine C."/>
            <person name="Stajich J.E."/>
            <person name="Selbmann L."/>
        </authorList>
    </citation>
    <scope>NUCLEOTIDE SEQUENCE [LARGE SCALE GENOMIC DNA]</scope>
    <source>
        <strain evidence="4 5">CCFEE 5792</strain>
    </source>
</reference>
<keyword evidence="5" id="KW-1185">Reference proteome</keyword>
<evidence type="ECO:0000259" key="3">
    <source>
        <dbReference type="Pfam" id="PF05368"/>
    </source>
</evidence>
<name>A0AAV9N448_9EURO</name>
<dbReference type="Pfam" id="PF05368">
    <property type="entry name" value="NmrA"/>
    <property type="match status" value="1"/>
</dbReference>
<dbReference type="Gene3D" id="3.40.50.720">
    <property type="entry name" value="NAD(P)-binding Rossmann-like Domain"/>
    <property type="match status" value="1"/>
</dbReference>
<dbReference type="GeneID" id="89974405"/>